<dbReference type="EnsemblPlants" id="OBART07G09390.1">
    <property type="protein sequence ID" value="OBART07G09390.1"/>
    <property type="gene ID" value="OBART07G09390"/>
</dbReference>
<reference evidence="3" key="2">
    <citation type="submission" date="2015-03" db="UniProtKB">
        <authorList>
            <consortium name="EnsemblPlants"/>
        </authorList>
    </citation>
    <scope>IDENTIFICATION</scope>
</reference>
<dbReference type="AlphaFoldDB" id="A0A0D3GPC2"/>
<dbReference type="Gramene" id="OBART07G09390.1">
    <property type="protein sequence ID" value="OBART07G09390.1"/>
    <property type="gene ID" value="OBART07G09390"/>
</dbReference>
<dbReference type="HOGENOM" id="CLU_802586_0_0_1"/>
<name>A0A0D3GPC2_9ORYZ</name>
<keyword evidence="2" id="KW-1133">Transmembrane helix</keyword>
<feature type="compositionally biased region" description="Pro residues" evidence="1">
    <location>
        <begin position="102"/>
        <end position="111"/>
    </location>
</feature>
<accession>A0A0D3GPC2</accession>
<evidence type="ECO:0000256" key="2">
    <source>
        <dbReference type="SAM" id="Phobius"/>
    </source>
</evidence>
<feature type="transmembrane region" description="Helical" evidence="2">
    <location>
        <begin position="269"/>
        <end position="291"/>
    </location>
</feature>
<protein>
    <submittedName>
        <fullName evidence="3">Uncharacterized protein</fullName>
    </submittedName>
</protein>
<sequence length="346" mass="36182">MASPSSLTADSVLEDTIKFITDAVRSSFNPSPGLQVDDGLTDAVAGNAADHAANAARTALARVLLGLFQSAPATDDVVSSAVPLSTPLTAAPPTTVVLAPASAPPSVPPPTSAARHRRRRRRQRRWHPPTAVAAKETRVPPLHRLLLHGSTRDGPWPLIPGLGAFTCGQARLAQVFSGHGPASLVVITVVMGDLAMEAGVVTAVHTVVVELLLLVVEAAAVAVAVAAAVAMGMVLVTDRLEEVIMIVLHMVMAEEGMAMEVMLDLDQDMVVVMVAPCMEVPMVLMGHMVVVPMEGVPMEGVPMAEVLMVVVPMVALRVPMALTNAPAHAYPPEEITGEEAHVMGKE</sequence>
<feature type="compositionally biased region" description="Basic residues" evidence="1">
    <location>
        <begin position="114"/>
        <end position="127"/>
    </location>
</feature>
<dbReference type="PaxDb" id="65489-OBART07G09390.1"/>
<keyword evidence="2" id="KW-0812">Transmembrane</keyword>
<feature type="region of interest" description="Disordered" evidence="1">
    <location>
        <begin position="99"/>
        <end position="130"/>
    </location>
</feature>
<dbReference type="Proteomes" id="UP000026960">
    <property type="component" value="Chromosome 7"/>
</dbReference>
<keyword evidence="4" id="KW-1185">Reference proteome</keyword>
<reference evidence="3" key="1">
    <citation type="journal article" date="2009" name="Rice">
        <title>De Novo Next Generation Sequencing of Plant Genomes.</title>
        <authorList>
            <person name="Rounsley S."/>
            <person name="Marri P.R."/>
            <person name="Yu Y."/>
            <person name="He R."/>
            <person name="Sisneros N."/>
            <person name="Goicoechea J.L."/>
            <person name="Lee S.J."/>
            <person name="Angelova A."/>
            <person name="Kudrna D."/>
            <person name="Luo M."/>
            <person name="Affourtit J."/>
            <person name="Desany B."/>
            <person name="Knight J."/>
            <person name="Niazi F."/>
            <person name="Egholm M."/>
            <person name="Wing R.A."/>
        </authorList>
    </citation>
    <scope>NUCLEOTIDE SEQUENCE [LARGE SCALE GENOMIC DNA]</scope>
    <source>
        <strain evidence="3">cv. IRGC 105608</strain>
    </source>
</reference>
<evidence type="ECO:0000313" key="4">
    <source>
        <dbReference type="Proteomes" id="UP000026960"/>
    </source>
</evidence>
<evidence type="ECO:0000313" key="3">
    <source>
        <dbReference type="EnsemblPlants" id="OBART07G09390.1"/>
    </source>
</evidence>
<feature type="transmembrane region" description="Helical" evidence="2">
    <location>
        <begin position="211"/>
        <end position="236"/>
    </location>
</feature>
<evidence type="ECO:0000256" key="1">
    <source>
        <dbReference type="SAM" id="MobiDB-lite"/>
    </source>
</evidence>
<keyword evidence="2" id="KW-0472">Membrane</keyword>
<proteinExistence type="predicted"/>
<organism evidence="3">
    <name type="scientific">Oryza barthii</name>
    <dbReference type="NCBI Taxonomy" id="65489"/>
    <lineage>
        <taxon>Eukaryota</taxon>
        <taxon>Viridiplantae</taxon>
        <taxon>Streptophyta</taxon>
        <taxon>Embryophyta</taxon>
        <taxon>Tracheophyta</taxon>
        <taxon>Spermatophyta</taxon>
        <taxon>Magnoliopsida</taxon>
        <taxon>Liliopsida</taxon>
        <taxon>Poales</taxon>
        <taxon>Poaceae</taxon>
        <taxon>BOP clade</taxon>
        <taxon>Oryzoideae</taxon>
        <taxon>Oryzeae</taxon>
        <taxon>Oryzinae</taxon>
        <taxon>Oryza</taxon>
    </lineage>
</organism>